<proteinExistence type="inferred from homology"/>
<dbReference type="PIRSF" id="PIRSF000729">
    <property type="entry name" value="GK"/>
    <property type="match status" value="1"/>
</dbReference>
<evidence type="ECO:0000313" key="12">
    <source>
        <dbReference type="Proteomes" id="UP000231962"/>
    </source>
</evidence>
<keyword evidence="7 8" id="KW-0067">ATP-binding</keyword>
<dbReference type="EMBL" id="NPDY01000008">
    <property type="protein sequence ID" value="PJZ69614.1"/>
    <property type="molecule type" value="Genomic_DNA"/>
</dbReference>
<evidence type="ECO:0000259" key="9">
    <source>
        <dbReference type="Pfam" id="PF00696"/>
    </source>
</evidence>
<feature type="binding site" evidence="8">
    <location>
        <position position="149"/>
    </location>
    <ligand>
        <name>substrate</name>
    </ligand>
</feature>
<dbReference type="AlphaFoldDB" id="A0A2M9ZNN4"/>
<dbReference type="Proteomes" id="UP000231962">
    <property type="component" value="Unassembled WGS sequence"/>
</dbReference>
<keyword evidence="6 8" id="KW-0418">Kinase</keyword>
<dbReference type="Proteomes" id="UP000231990">
    <property type="component" value="Unassembled WGS sequence"/>
</dbReference>
<dbReference type="GO" id="GO:0005829">
    <property type="term" value="C:cytosol"/>
    <property type="evidence" value="ECO:0007669"/>
    <property type="project" value="TreeGrafter"/>
</dbReference>
<comment type="caution">
    <text evidence="11">The sequence shown here is derived from an EMBL/GenBank/DDBJ whole genome shotgun (WGS) entry which is preliminary data.</text>
</comment>
<feature type="binding site" evidence="8">
    <location>
        <position position="58"/>
    </location>
    <ligand>
        <name>substrate</name>
    </ligand>
</feature>
<protein>
    <recommendedName>
        <fullName evidence="8">Glutamate 5-kinase</fullName>
        <ecNumber evidence="8">2.7.2.11</ecNumber>
    </recommendedName>
    <alternativeName>
        <fullName evidence="8">Gamma-glutamyl kinase</fullName>
        <shortName evidence="8">GK</shortName>
    </alternativeName>
</protein>
<dbReference type="Gene3D" id="3.40.1160.10">
    <property type="entry name" value="Acetylglutamate kinase-like"/>
    <property type="match status" value="1"/>
</dbReference>
<comment type="similarity">
    <text evidence="8">Belongs to the glutamate 5-kinase family.</text>
</comment>
<dbReference type="InterPro" id="IPR001048">
    <property type="entry name" value="Asp/Glu/Uridylate_kinase"/>
</dbReference>
<dbReference type="InterPro" id="IPR001057">
    <property type="entry name" value="Glu/AcGlu_kinase"/>
</dbReference>
<evidence type="ECO:0000256" key="6">
    <source>
        <dbReference type="ARBA" id="ARBA00022777"/>
    </source>
</evidence>
<comment type="catalytic activity">
    <reaction evidence="8">
        <text>L-glutamate + ATP = L-glutamyl 5-phosphate + ADP</text>
        <dbReference type="Rhea" id="RHEA:14877"/>
        <dbReference type="ChEBI" id="CHEBI:29985"/>
        <dbReference type="ChEBI" id="CHEBI:30616"/>
        <dbReference type="ChEBI" id="CHEBI:58274"/>
        <dbReference type="ChEBI" id="CHEBI:456216"/>
        <dbReference type="EC" id="2.7.2.11"/>
    </reaction>
</comment>
<evidence type="ECO:0000256" key="5">
    <source>
        <dbReference type="ARBA" id="ARBA00022741"/>
    </source>
</evidence>
<comment type="pathway">
    <text evidence="8">Amino-acid biosynthesis; L-proline biosynthesis; L-glutamate 5-semialdehyde from L-glutamate: step 1/2.</text>
</comment>
<dbReference type="PRINTS" id="PR00474">
    <property type="entry name" value="GLU5KINASE"/>
</dbReference>
<dbReference type="InterPro" id="IPR011529">
    <property type="entry name" value="Glu_5kinase"/>
</dbReference>
<reference evidence="12 13" key="1">
    <citation type="submission" date="2017-07" db="EMBL/GenBank/DDBJ databases">
        <title>Leptospira spp. isolated from tropical soils.</title>
        <authorList>
            <person name="Thibeaux R."/>
            <person name="Iraola G."/>
            <person name="Ferres I."/>
            <person name="Bierque E."/>
            <person name="Girault D."/>
            <person name="Soupe-Gilbert M.-E."/>
            <person name="Picardeau M."/>
            <person name="Goarant C."/>
        </authorList>
    </citation>
    <scope>NUCLEOTIDE SEQUENCE [LARGE SCALE GENOMIC DNA]</scope>
    <source>
        <strain evidence="11 13">FH1-B-B1</strain>
        <strain evidence="10 12">FH1-B-C1</strain>
    </source>
</reference>
<evidence type="ECO:0000256" key="1">
    <source>
        <dbReference type="ARBA" id="ARBA00022490"/>
    </source>
</evidence>
<dbReference type="GO" id="GO:0004349">
    <property type="term" value="F:glutamate 5-kinase activity"/>
    <property type="evidence" value="ECO:0007669"/>
    <property type="project" value="UniProtKB-UniRule"/>
</dbReference>
<evidence type="ECO:0000256" key="7">
    <source>
        <dbReference type="ARBA" id="ARBA00022840"/>
    </source>
</evidence>
<dbReference type="Pfam" id="PF00696">
    <property type="entry name" value="AA_kinase"/>
    <property type="match status" value="1"/>
</dbReference>
<organism evidence="11 13">
    <name type="scientific">Leptospira perolatii</name>
    <dbReference type="NCBI Taxonomy" id="2023191"/>
    <lineage>
        <taxon>Bacteria</taxon>
        <taxon>Pseudomonadati</taxon>
        <taxon>Spirochaetota</taxon>
        <taxon>Spirochaetia</taxon>
        <taxon>Leptospirales</taxon>
        <taxon>Leptospiraceae</taxon>
        <taxon>Leptospira</taxon>
    </lineage>
</organism>
<name>A0A2M9ZNN4_9LEPT</name>
<evidence type="ECO:0000256" key="4">
    <source>
        <dbReference type="ARBA" id="ARBA00022679"/>
    </source>
</evidence>
<dbReference type="PANTHER" id="PTHR43654:SF1">
    <property type="entry name" value="ISOPENTENYL PHOSPHATE KINASE"/>
    <property type="match status" value="1"/>
</dbReference>
<dbReference type="EMBL" id="NPDZ01000004">
    <property type="protein sequence ID" value="PJZ73601.1"/>
    <property type="molecule type" value="Genomic_DNA"/>
</dbReference>
<evidence type="ECO:0000313" key="10">
    <source>
        <dbReference type="EMBL" id="PJZ69614.1"/>
    </source>
</evidence>
<dbReference type="InterPro" id="IPR019797">
    <property type="entry name" value="Glutamate_5-kinase_CS"/>
</dbReference>
<keyword evidence="3 8" id="KW-0641">Proline biosynthesis</keyword>
<dbReference type="InterPro" id="IPR036393">
    <property type="entry name" value="AceGlu_kinase-like_sf"/>
</dbReference>
<dbReference type="PROSITE" id="PS00902">
    <property type="entry name" value="GLUTAMATE_5_KINASE"/>
    <property type="match status" value="1"/>
</dbReference>
<dbReference type="OrthoDB" id="9804434at2"/>
<keyword evidence="5 8" id="KW-0547">Nucleotide-binding</keyword>
<evidence type="ECO:0000256" key="2">
    <source>
        <dbReference type="ARBA" id="ARBA00022605"/>
    </source>
</evidence>
<dbReference type="InterPro" id="IPR005715">
    <property type="entry name" value="Glu_5kinase/COase_Synthase"/>
</dbReference>
<accession>A0A2M9ZNN4</accession>
<gene>
    <name evidence="8 11" type="primary">proB</name>
    <name evidence="10" type="ORF">CH360_10025</name>
    <name evidence="11" type="ORF">CH373_08880</name>
</gene>
<keyword evidence="4 8" id="KW-0808">Transferase</keyword>
<feature type="binding site" evidence="8">
    <location>
        <position position="161"/>
    </location>
    <ligand>
        <name>substrate</name>
    </ligand>
</feature>
<keyword evidence="1 8" id="KW-0963">Cytoplasm</keyword>
<feature type="domain" description="Aspartate/glutamate/uridylate kinase" evidence="9">
    <location>
        <begin position="14"/>
        <end position="239"/>
    </location>
</feature>
<evidence type="ECO:0000313" key="13">
    <source>
        <dbReference type="Proteomes" id="UP000231990"/>
    </source>
</evidence>
<dbReference type="UniPathway" id="UPA00098">
    <property type="reaction ID" value="UER00359"/>
</dbReference>
<comment type="subcellular location">
    <subcellularLocation>
        <location evidence="8">Cytoplasm</location>
    </subcellularLocation>
</comment>
<dbReference type="SUPFAM" id="SSF53633">
    <property type="entry name" value="Carbamate kinase-like"/>
    <property type="match status" value="1"/>
</dbReference>
<keyword evidence="12" id="KW-1185">Reference proteome</keyword>
<evidence type="ECO:0000313" key="11">
    <source>
        <dbReference type="EMBL" id="PJZ73601.1"/>
    </source>
</evidence>
<dbReference type="NCBIfam" id="TIGR01027">
    <property type="entry name" value="proB"/>
    <property type="match status" value="1"/>
</dbReference>
<evidence type="ECO:0000256" key="3">
    <source>
        <dbReference type="ARBA" id="ARBA00022650"/>
    </source>
</evidence>
<dbReference type="GO" id="GO:0005524">
    <property type="term" value="F:ATP binding"/>
    <property type="evidence" value="ECO:0007669"/>
    <property type="project" value="UniProtKB-KW"/>
</dbReference>
<feature type="binding site" evidence="8">
    <location>
        <begin position="215"/>
        <end position="221"/>
    </location>
    <ligand>
        <name>ATP</name>
        <dbReference type="ChEBI" id="CHEBI:30616"/>
    </ligand>
</feature>
<dbReference type="EC" id="2.7.2.11" evidence="8"/>
<dbReference type="GO" id="GO:0055129">
    <property type="term" value="P:L-proline biosynthetic process"/>
    <property type="evidence" value="ECO:0007669"/>
    <property type="project" value="UniProtKB-UniRule"/>
</dbReference>
<comment type="function">
    <text evidence="8">Catalyzes the transfer of a phosphate group to glutamate to form L-glutamate 5-phosphate.</text>
</comment>
<dbReference type="FunFam" id="3.40.1160.10:FF:000006">
    <property type="entry name" value="Glutamate 5-kinase"/>
    <property type="match status" value="1"/>
</dbReference>
<sequence length="287" mass="30844">MSRSEFNSRIRNAKTIVVKIGSARLSGSETEVNDFLFNLVADIRHLRDEGKRVIVVSSGAIARGRNLLSTLTETVQAKDTLPEKQALAAMGQNGLVNLYDSFFSKVNIPIAQILFGVLDLEAGDGFKNLRNTFRQLLDWGILPVVNENDSVATEELNFGDNDILSAIVALIAEADLLLILTSVDGFLQDGLTTSHLKEVGKQELAFAGGPSGPGTGGMLTKLKAAAILNEAGIPTGIVNGTLKNCVRRFLEENTLGTLIAGKNQSRSYSETEIKEILRAKRNGGSTT</sequence>
<feature type="binding site" evidence="8">
    <location>
        <position position="19"/>
    </location>
    <ligand>
        <name>ATP</name>
        <dbReference type="ChEBI" id="CHEBI:30616"/>
    </ligand>
</feature>
<dbReference type="HAMAP" id="MF_00456">
    <property type="entry name" value="ProB"/>
    <property type="match status" value="1"/>
</dbReference>
<keyword evidence="2 8" id="KW-0028">Amino-acid biosynthesis</keyword>
<evidence type="ECO:0000256" key="8">
    <source>
        <dbReference type="HAMAP-Rule" id="MF_00456"/>
    </source>
</evidence>
<dbReference type="PANTHER" id="PTHR43654">
    <property type="entry name" value="GLUTAMATE 5-KINASE"/>
    <property type="match status" value="1"/>
</dbReference>
<comment type="caution">
    <text evidence="8">Lacks conserved residue(s) required for the propagation of feature annotation.</text>
</comment>